<dbReference type="InterPro" id="IPR037218">
    <property type="entry name" value="PTPA_sf"/>
</dbReference>
<comment type="subcellular location">
    <subcellularLocation>
        <location evidence="2">Cytoplasm</location>
    </subcellularLocation>
</comment>
<feature type="compositionally biased region" description="Gly residues" evidence="3">
    <location>
        <begin position="34"/>
        <end position="45"/>
    </location>
</feature>
<dbReference type="GO" id="GO:0005634">
    <property type="term" value="C:nucleus"/>
    <property type="evidence" value="ECO:0007669"/>
    <property type="project" value="TreeGrafter"/>
</dbReference>
<accession>A0A7R9V8E6</accession>
<proteinExistence type="inferred from homology"/>
<evidence type="ECO:0000313" key="4">
    <source>
        <dbReference type="EMBL" id="CAD8288166.1"/>
    </source>
</evidence>
<dbReference type="SUPFAM" id="SSF140984">
    <property type="entry name" value="PTPA-like"/>
    <property type="match status" value="1"/>
</dbReference>
<comment type="catalytic activity">
    <reaction evidence="2">
        <text>[protein]-peptidylproline (omega=180) = [protein]-peptidylproline (omega=0)</text>
        <dbReference type="Rhea" id="RHEA:16237"/>
        <dbReference type="Rhea" id="RHEA-COMP:10747"/>
        <dbReference type="Rhea" id="RHEA-COMP:10748"/>
        <dbReference type="ChEBI" id="CHEBI:83833"/>
        <dbReference type="ChEBI" id="CHEBI:83834"/>
        <dbReference type="EC" id="5.2.1.8"/>
    </reaction>
</comment>
<dbReference type="InterPro" id="IPR004327">
    <property type="entry name" value="Phstyr_phstse_ac"/>
</dbReference>
<dbReference type="GO" id="GO:0005737">
    <property type="term" value="C:cytoplasm"/>
    <property type="evidence" value="ECO:0007669"/>
    <property type="project" value="UniProtKB-SubCell"/>
</dbReference>
<dbReference type="AlphaFoldDB" id="A0A7R9V8E6"/>
<evidence type="ECO:0000256" key="2">
    <source>
        <dbReference type="RuleBase" id="RU361210"/>
    </source>
</evidence>
<dbReference type="PANTHER" id="PTHR10012:SF0">
    <property type="entry name" value="SERINE_THREONINE-PROTEIN PHOSPHATASE 2A ACTIVATOR"/>
    <property type="match status" value="1"/>
</dbReference>
<feature type="region of interest" description="Disordered" evidence="3">
    <location>
        <begin position="1"/>
        <end position="109"/>
    </location>
</feature>
<dbReference type="GO" id="GO:0000159">
    <property type="term" value="C:protein phosphatase type 2A complex"/>
    <property type="evidence" value="ECO:0007669"/>
    <property type="project" value="TreeGrafter"/>
</dbReference>
<keyword evidence="2" id="KW-0413">Isomerase</keyword>
<keyword evidence="2" id="KW-0963">Cytoplasm</keyword>
<name>A0A7R9V8E6_9CHLO</name>
<dbReference type="EMBL" id="HBEC01017502">
    <property type="protein sequence ID" value="CAD8288166.1"/>
    <property type="molecule type" value="Transcribed_RNA"/>
</dbReference>
<comment type="similarity">
    <text evidence="1 2">Belongs to the PTPA-type PPIase family.</text>
</comment>
<dbReference type="PANTHER" id="PTHR10012">
    <property type="entry name" value="SERINE/THREONINE-PROTEIN PHOSPHATASE 2A REGULATORY SUBUNIT B"/>
    <property type="match status" value="1"/>
</dbReference>
<feature type="compositionally biased region" description="Low complexity" evidence="3">
    <location>
        <begin position="7"/>
        <end position="17"/>
    </location>
</feature>
<comment type="function">
    <text evidence="2">PPIases accelerate the folding of proteins. It catalyzes the cis-trans isomerization of proline imidic peptide bonds in oligopeptides.</text>
</comment>
<evidence type="ECO:0000256" key="1">
    <source>
        <dbReference type="ARBA" id="ARBA00011019"/>
    </source>
</evidence>
<organism evidence="4">
    <name type="scientific">Chlamydomonas euryale</name>
    <dbReference type="NCBI Taxonomy" id="1486919"/>
    <lineage>
        <taxon>Eukaryota</taxon>
        <taxon>Viridiplantae</taxon>
        <taxon>Chlorophyta</taxon>
        <taxon>core chlorophytes</taxon>
        <taxon>Chlorophyceae</taxon>
        <taxon>CS clade</taxon>
        <taxon>Chlamydomonadales</taxon>
        <taxon>Chlamydomonadaceae</taxon>
        <taxon>Chlamydomonas</taxon>
    </lineage>
</organism>
<dbReference type="GO" id="GO:0007052">
    <property type="term" value="P:mitotic spindle organization"/>
    <property type="evidence" value="ECO:0007669"/>
    <property type="project" value="TreeGrafter"/>
</dbReference>
<keyword evidence="2" id="KW-0697">Rotamase</keyword>
<protein>
    <recommendedName>
        <fullName evidence="2">Serine/threonine-protein phosphatase 2A activator</fullName>
        <ecNumber evidence="2">5.2.1.8</ecNumber>
    </recommendedName>
    <alternativeName>
        <fullName evidence="2">Phosphotyrosyl phosphatase activator</fullName>
    </alternativeName>
</protein>
<dbReference type="EC" id="5.2.1.8" evidence="2"/>
<evidence type="ECO:0000256" key="3">
    <source>
        <dbReference type="SAM" id="MobiDB-lite"/>
    </source>
</evidence>
<sequence length="283" mass="28900">MQPTPAPWASAATAAPTGQRSGGGSSSDAPGAPHPGGGSCGGGGLVTAAPWARPPGTAACPQHADGRAAPPAPGHKPPSMHSAGPMGHADLAGSLGMRPGGGGSAAAPPLPTVTPAMPPLAPPCAGGAPARKRIGSVSDLHRFLASPSCRDYVAFVLSLNDAVAGKKVSDECSVSAPVDALLCMLETLSRWVDEIPPVQQSLRYGNPAYRTWYMRMADSADDLLRAVLPEELHGRVAELSPYLADSFGNATRIDYGTGHETTFAALLFCLARLGLLTEDDRQV</sequence>
<gene>
    <name evidence="4" type="ORF">CEUR00632_LOCUS8205</name>
</gene>
<dbReference type="GO" id="GO:0003755">
    <property type="term" value="F:peptidyl-prolyl cis-trans isomerase activity"/>
    <property type="evidence" value="ECO:0007669"/>
    <property type="project" value="UniProtKB-KW"/>
</dbReference>
<reference evidence="4" key="1">
    <citation type="submission" date="2021-01" db="EMBL/GenBank/DDBJ databases">
        <authorList>
            <person name="Corre E."/>
            <person name="Pelletier E."/>
            <person name="Niang G."/>
            <person name="Scheremetjew M."/>
            <person name="Finn R."/>
            <person name="Kale V."/>
            <person name="Holt S."/>
            <person name="Cochrane G."/>
            <person name="Meng A."/>
            <person name="Brown T."/>
            <person name="Cohen L."/>
        </authorList>
    </citation>
    <scope>NUCLEOTIDE SEQUENCE</scope>
    <source>
        <strain evidence="4">CCMP219</strain>
    </source>
</reference>
<dbReference type="GO" id="GO:0008160">
    <property type="term" value="F:protein tyrosine phosphatase activator activity"/>
    <property type="evidence" value="ECO:0007669"/>
    <property type="project" value="TreeGrafter"/>
</dbReference>
<dbReference type="Pfam" id="PF03095">
    <property type="entry name" value="PTPA"/>
    <property type="match status" value="1"/>
</dbReference>